<dbReference type="Pfam" id="PF05402">
    <property type="entry name" value="PqqD"/>
    <property type="match status" value="1"/>
</dbReference>
<accession>A0A4Y8LYE8</accession>
<dbReference type="InterPro" id="IPR008792">
    <property type="entry name" value="PQQD"/>
</dbReference>
<name>A0A4Y8LYE8_9BACL</name>
<dbReference type="AlphaFoldDB" id="A0A4Y8LYE8"/>
<dbReference type="Proteomes" id="UP000297900">
    <property type="component" value="Unassembled WGS sequence"/>
</dbReference>
<dbReference type="RefSeq" id="WP_135152092.1">
    <property type="nucleotide sequence ID" value="NZ_SOMN01000010.1"/>
</dbReference>
<sequence length="88" mass="10002">MTTIYSRLENTEIMEIDGKTLILNQKTLAVTKLNEVGGWIWNSLEDNSSIEQLTERLTKEYNVEAEKASEDLKNFLIQLEKVGLVVSA</sequence>
<keyword evidence="2" id="KW-1185">Reference proteome</keyword>
<reference evidence="1 2" key="1">
    <citation type="submission" date="2019-03" db="EMBL/GenBank/DDBJ databases">
        <title>Cohnella endophytica sp. nov., a novel endophytic bacterium isolated from bark of Sonneratia apetala.</title>
        <authorList>
            <person name="Tuo L."/>
        </authorList>
    </citation>
    <scope>NUCLEOTIDE SEQUENCE [LARGE SCALE GENOMIC DNA]</scope>
    <source>
        <strain evidence="1 2">CCTCC AB 208254</strain>
    </source>
</reference>
<dbReference type="EMBL" id="SOMN01000010">
    <property type="protein sequence ID" value="TFE27268.1"/>
    <property type="molecule type" value="Genomic_DNA"/>
</dbReference>
<evidence type="ECO:0000313" key="2">
    <source>
        <dbReference type="Proteomes" id="UP000297900"/>
    </source>
</evidence>
<dbReference type="OrthoDB" id="2882895at2"/>
<comment type="caution">
    <text evidence="1">The sequence shown here is derived from an EMBL/GenBank/DDBJ whole genome shotgun (WGS) entry which is preliminary data.</text>
</comment>
<protein>
    <submittedName>
        <fullName evidence="1">PqqD family protein</fullName>
    </submittedName>
</protein>
<organism evidence="1 2">
    <name type="scientific">Cohnella luojiensis</name>
    <dbReference type="NCBI Taxonomy" id="652876"/>
    <lineage>
        <taxon>Bacteria</taxon>
        <taxon>Bacillati</taxon>
        <taxon>Bacillota</taxon>
        <taxon>Bacilli</taxon>
        <taxon>Bacillales</taxon>
        <taxon>Paenibacillaceae</taxon>
        <taxon>Cohnella</taxon>
    </lineage>
</organism>
<gene>
    <name evidence="1" type="ORF">E2980_10250</name>
</gene>
<evidence type="ECO:0000313" key="1">
    <source>
        <dbReference type="EMBL" id="TFE27268.1"/>
    </source>
</evidence>
<proteinExistence type="predicted"/>
<dbReference type="Gene3D" id="1.10.10.1150">
    <property type="entry name" value="Coenzyme PQQ synthesis protein D (PqqD)"/>
    <property type="match status" value="1"/>
</dbReference>
<dbReference type="InterPro" id="IPR041881">
    <property type="entry name" value="PqqD_sf"/>
</dbReference>